<proteinExistence type="predicted"/>
<dbReference type="Proteomes" id="UP001305815">
    <property type="component" value="Chromosome"/>
</dbReference>
<organism evidence="3 4">
    <name type="scientific">Claveliimonas bilis</name>
    <dbReference type="NCBI Taxonomy" id="3028070"/>
    <lineage>
        <taxon>Bacteria</taxon>
        <taxon>Bacillati</taxon>
        <taxon>Bacillota</taxon>
        <taxon>Clostridia</taxon>
        <taxon>Lachnospirales</taxon>
        <taxon>Lachnospiraceae</taxon>
        <taxon>Claveliimonas</taxon>
    </lineage>
</organism>
<feature type="region of interest" description="Disordered" evidence="2">
    <location>
        <begin position="1"/>
        <end position="23"/>
    </location>
</feature>
<accession>A0ABM8I4W8</accession>
<evidence type="ECO:0000313" key="4">
    <source>
        <dbReference type="Proteomes" id="UP001305815"/>
    </source>
</evidence>
<dbReference type="EMBL" id="AP027742">
    <property type="protein sequence ID" value="BDZ76874.1"/>
    <property type="molecule type" value="Genomic_DNA"/>
</dbReference>
<protein>
    <recommendedName>
        <fullName evidence="5">Serine/arginine repetitive matrix protein 2</fullName>
    </recommendedName>
</protein>
<evidence type="ECO:0000256" key="1">
    <source>
        <dbReference type="SAM" id="Coils"/>
    </source>
</evidence>
<gene>
    <name evidence="3" type="ORF">Lac1_10570</name>
</gene>
<reference evidence="4" key="1">
    <citation type="journal article" date="2023" name="Int. J. Syst. Evol. Microbiol.">
        <title>Claveliimonas bilis gen. nov., sp. nov., deoxycholic acid-producing bacteria isolated from human faeces, and reclassification of Sellimonas monacensis Zenner et al. 2021 as Claveliimonas monacensis comb. nov.</title>
        <authorList>
            <person name="Hisatomi A."/>
            <person name="Kastawa N.W.E.P.G."/>
            <person name="Song I."/>
            <person name="Ohkuma M."/>
            <person name="Fukiya S."/>
            <person name="Sakamoto M."/>
        </authorList>
    </citation>
    <scope>NUCLEOTIDE SEQUENCE [LARGE SCALE GENOMIC DNA]</scope>
    <source>
        <strain evidence="4">12BBH14</strain>
    </source>
</reference>
<keyword evidence="4" id="KW-1185">Reference proteome</keyword>
<sequence>MRLTRHNGRSGKNGAYNPKHNDRRFDLENSEHIDAERAKRNIYWDCYRGITTSDNRNADAEQDFSFEKVEQMYYTAQYGDFIFFQNERNIKNRHPERNRTVEDLLKNKKTCPEETIYQIGTVEESVSPEILLQIANDFFGEMESRFGTHVHILNWALHLDEGTPHIQERHVFDCENQYGELCPQQEKALEELGIPLPNPTKPKGRHNNRKQTFDAMCRELLFEICERYGLHLDREPIYGGKAYLEKNDYIIEKQKQVIAEKEQALSEITMKLEDAESLVEEIADTAYEKACEVIVETVFAETQKQDLETVANYQKWITEESTVPADKKSAISKSLDALQNKMKKTADKLLNKVLTALKLPTVKEKNKAVVKEKAKESLLAKLQRNKELVKKDGDSDKKIKQKNMER</sequence>
<evidence type="ECO:0008006" key="5">
    <source>
        <dbReference type="Google" id="ProtNLM"/>
    </source>
</evidence>
<name>A0ABM8I4W8_9FIRM</name>
<evidence type="ECO:0000313" key="3">
    <source>
        <dbReference type="EMBL" id="BDZ76874.1"/>
    </source>
</evidence>
<evidence type="ECO:0000256" key="2">
    <source>
        <dbReference type="SAM" id="MobiDB-lite"/>
    </source>
</evidence>
<dbReference type="RefSeq" id="WP_316266484.1">
    <property type="nucleotide sequence ID" value="NZ_AP027742.1"/>
</dbReference>
<keyword evidence="1" id="KW-0175">Coiled coil</keyword>
<dbReference type="Gene3D" id="3.30.930.30">
    <property type="match status" value="1"/>
</dbReference>
<feature type="coiled-coil region" evidence="1">
    <location>
        <begin position="251"/>
        <end position="285"/>
    </location>
</feature>